<organism evidence="1">
    <name type="scientific">Arundo donax</name>
    <name type="common">Giant reed</name>
    <name type="synonym">Donax arundinaceus</name>
    <dbReference type="NCBI Taxonomy" id="35708"/>
    <lineage>
        <taxon>Eukaryota</taxon>
        <taxon>Viridiplantae</taxon>
        <taxon>Streptophyta</taxon>
        <taxon>Embryophyta</taxon>
        <taxon>Tracheophyta</taxon>
        <taxon>Spermatophyta</taxon>
        <taxon>Magnoliopsida</taxon>
        <taxon>Liliopsida</taxon>
        <taxon>Poales</taxon>
        <taxon>Poaceae</taxon>
        <taxon>PACMAD clade</taxon>
        <taxon>Arundinoideae</taxon>
        <taxon>Arundineae</taxon>
        <taxon>Arundo</taxon>
    </lineage>
</organism>
<proteinExistence type="predicted"/>
<evidence type="ECO:0000313" key="1">
    <source>
        <dbReference type="EMBL" id="JAE10246.1"/>
    </source>
</evidence>
<protein>
    <submittedName>
        <fullName evidence="1">Uncharacterized protein</fullName>
    </submittedName>
</protein>
<reference evidence="1" key="1">
    <citation type="submission" date="2014-09" db="EMBL/GenBank/DDBJ databases">
        <authorList>
            <person name="Magalhaes I.L.F."/>
            <person name="Oliveira U."/>
            <person name="Santos F.R."/>
            <person name="Vidigal T.H.D.A."/>
            <person name="Brescovit A.D."/>
            <person name="Santos A.J."/>
        </authorList>
    </citation>
    <scope>NUCLEOTIDE SEQUENCE</scope>
    <source>
        <tissue evidence="1">Shoot tissue taken approximately 20 cm above the soil surface</tissue>
    </source>
</reference>
<sequence>MKYVVKNQYNGIHSLGYIYICYPSTSLKGVFFFQYYCIEQELQK</sequence>
<dbReference type="AlphaFoldDB" id="A0A0A9FJE7"/>
<reference evidence="1" key="2">
    <citation type="journal article" date="2015" name="Data Brief">
        <title>Shoot transcriptome of the giant reed, Arundo donax.</title>
        <authorList>
            <person name="Barrero R.A."/>
            <person name="Guerrero F.D."/>
            <person name="Moolhuijzen P."/>
            <person name="Goolsby J.A."/>
            <person name="Tidwell J."/>
            <person name="Bellgard S.E."/>
            <person name="Bellgard M.I."/>
        </authorList>
    </citation>
    <scope>NUCLEOTIDE SEQUENCE</scope>
    <source>
        <tissue evidence="1">Shoot tissue taken approximately 20 cm above the soil surface</tissue>
    </source>
</reference>
<dbReference type="EMBL" id="GBRH01187650">
    <property type="protein sequence ID" value="JAE10246.1"/>
    <property type="molecule type" value="Transcribed_RNA"/>
</dbReference>
<name>A0A0A9FJE7_ARUDO</name>
<accession>A0A0A9FJE7</accession>